<dbReference type="AlphaFoldDB" id="A0A5C5WNS6"/>
<proteinExistence type="predicted"/>
<dbReference type="Proteomes" id="UP000316598">
    <property type="component" value="Unassembled WGS sequence"/>
</dbReference>
<evidence type="ECO:0000313" key="1">
    <source>
        <dbReference type="EMBL" id="TWT51472.1"/>
    </source>
</evidence>
<keyword evidence="2" id="KW-1185">Reference proteome</keyword>
<name>A0A5C5WNS6_9BACT</name>
<protein>
    <submittedName>
        <fullName evidence="1">Uncharacterized protein</fullName>
    </submittedName>
</protein>
<evidence type="ECO:0000313" key="2">
    <source>
        <dbReference type="Proteomes" id="UP000316598"/>
    </source>
</evidence>
<organism evidence="1 2">
    <name type="scientific">Rubripirellula amarantea</name>
    <dbReference type="NCBI Taxonomy" id="2527999"/>
    <lineage>
        <taxon>Bacteria</taxon>
        <taxon>Pseudomonadati</taxon>
        <taxon>Planctomycetota</taxon>
        <taxon>Planctomycetia</taxon>
        <taxon>Pirellulales</taxon>
        <taxon>Pirellulaceae</taxon>
        <taxon>Rubripirellula</taxon>
    </lineage>
</organism>
<gene>
    <name evidence="1" type="ORF">Pla22_42500</name>
</gene>
<accession>A0A5C5WNS6</accession>
<sequence length="157" mass="18155">MTKFTLAYELHDHGWATATLGNDDVTVEMTVSYLHDTLRELANAAYHLSRGTADRMVVFMDEPGEHQFKITRLDDGDCSYCVDWYDDWHSWGMKSVGDGYPKRVTQGIVSARRFTQQVHTVLWTLFDDFGIDGYKSRWGEHDFPEAEMRRLSGLSQH</sequence>
<reference evidence="1 2" key="1">
    <citation type="submission" date="2019-02" db="EMBL/GenBank/DDBJ databases">
        <title>Deep-cultivation of Planctomycetes and their phenomic and genomic characterization uncovers novel biology.</title>
        <authorList>
            <person name="Wiegand S."/>
            <person name="Jogler M."/>
            <person name="Boedeker C."/>
            <person name="Pinto D."/>
            <person name="Vollmers J."/>
            <person name="Rivas-Marin E."/>
            <person name="Kohn T."/>
            <person name="Peeters S.H."/>
            <person name="Heuer A."/>
            <person name="Rast P."/>
            <person name="Oberbeckmann S."/>
            <person name="Bunk B."/>
            <person name="Jeske O."/>
            <person name="Meyerdierks A."/>
            <person name="Storesund J.E."/>
            <person name="Kallscheuer N."/>
            <person name="Luecker S."/>
            <person name="Lage O.M."/>
            <person name="Pohl T."/>
            <person name="Merkel B.J."/>
            <person name="Hornburger P."/>
            <person name="Mueller R.-W."/>
            <person name="Bruemmer F."/>
            <person name="Labrenz M."/>
            <person name="Spormann A.M."/>
            <person name="Op Den Camp H."/>
            <person name="Overmann J."/>
            <person name="Amann R."/>
            <person name="Jetten M.S.M."/>
            <person name="Mascher T."/>
            <person name="Medema M.H."/>
            <person name="Devos D.P."/>
            <person name="Kaster A.-K."/>
            <person name="Ovreas L."/>
            <person name="Rohde M."/>
            <person name="Galperin M.Y."/>
            <person name="Jogler C."/>
        </authorList>
    </citation>
    <scope>NUCLEOTIDE SEQUENCE [LARGE SCALE GENOMIC DNA]</scope>
    <source>
        <strain evidence="1 2">Pla22</strain>
    </source>
</reference>
<comment type="caution">
    <text evidence="1">The sequence shown here is derived from an EMBL/GenBank/DDBJ whole genome shotgun (WGS) entry which is preliminary data.</text>
</comment>
<dbReference type="EMBL" id="SJPI01000002">
    <property type="protein sequence ID" value="TWT51472.1"/>
    <property type="molecule type" value="Genomic_DNA"/>
</dbReference>